<dbReference type="Proteomes" id="UP000019460">
    <property type="component" value="Unassembled WGS sequence"/>
</dbReference>
<evidence type="ECO:0000313" key="2">
    <source>
        <dbReference type="Proteomes" id="UP000019460"/>
    </source>
</evidence>
<organism evidence="1 2">
    <name type="scientific">Imhoffiella purpurea</name>
    <dbReference type="NCBI Taxonomy" id="1249627"/>
    <lineage>
        <taxon>Bacteria</taxon>
        <taxon>Pseudomonadati</taxon>
        <taxon>Pseudomonadota</taxon>
        <taxon>Gammaproteobacteria</taxon>
        <taxon>Chromatiales</taxon>
        <taxon>Chromatiaceae</taxon>
        <taxon>Imhoffiella</taxon>
    </lineage>
</organism>
<protein>
    <submittedName>
        <fullName evidence="1">Uncharacterized protein</fullName>
    </submittedName>
</protein>
<evidence type="ECO:0000313" key="1">
    <source>
        <dbReference type="EMBL" id="EXJ16362.1"/>
    </source>
</evidence>
<dbReference type="EMBL" id="AONC01000012">
    <property type="protein sequence ID" value="EXJ16362.1"/>
    <property type="molecule type" value="Genomic_DNA"/>
</dbReference>
<dbReference type="AlphaFoldDB" id="W9VJW7"/>
<proteinExistence type="predicted"/>
<accession>W9VJW7</accession>
<reference evidence="1 2" key="1">
    <citation type="submission" date="2012-11" db="EMBL/GenBank/DDBJ databases">
        <title>Genome assembly of Thiorhodococcus sp. AK35.</title>
        <authorList>
            <person name="Nupur N."/>
            <person name="Khatri I."/>
            <person name="Subramanian S."/>
            <person name="Pinnaka A."/>
        </authorList>
    </citation>
    <scope>NUCLEOTIDE SEQUENCE [LARGE SCALE GENOMIC DNA]</scope>
    <source>
        <strain evidence="1 2">AK35</strain>
    </source>
</reference>
<comment type="caution">
    <text evidence="1">The sequence shown here is derived from an EMBL/GenBank/DDBJ whole genome shotgun (WGS) entry which is preliminary data.</text>
</comment>
<dbReference type="STRING" id="1249627.D779_0296"/>
<sequence>MSSCLARAVRTAAVSPIRRLLLPEQPICRLGRGTRPNAALLVAP</sequence>
<name>W9VJW7_9GAMM</name>
<gene>
    <name evidence="1" type="ORF">D779_0296</name>
</gene>
<keyword evidence="2" id="KW-1185">Reference proteome</keyword>